<organism evidence="1 2">
    <name type="scientific">Lactobacillus intestinalis</name>
    <dbReference type="NCBI Taxonomy" id="151781"/>
    <lineage>
        <taxon>Bacteria</taxon>
        <taxon>Bacillati</taxon>
        <taxon>Bacillota</taxon>
        <taxon>Bacilli</taxon>
        <taxon>Lactobacillales</taxon>
        <taxon>Lactobacillaceae</taxon>
        <taxon>Lactobacillus</taxon>
    </lineage>
</organism>
<gene>
    <name evidence="1" type="ORF">E5351_03615</name>
</gene>
<protein>
    <submittedName>
        <fullName evidence="1">Uncharacterized protein</fullName>
    </submittedName>
</protein>
<reference evidence="1 2" key="1">
    <citation type="submission" date="2019-04" db="EMBL/GenBank/DDBJ databases">
        <title>Microbes associate with the intestines of laboratory mice.</title>
        <authorList>
            <person name="Navarre W."/>
            <person name="Wong E."/>
            <person name="Huang K."/>
            <person name="Tropini C."/>
            <person name="Ng K."/>
            <person name="Yu B."/>
        </authorList>
    </citation>
    <scope>NUCLEOTIDE SEQUENCE [LARGE SCALE GENOMIC DNA]</scope>
    <source>
        <strain evidence="1 2">NM61_E11</strain>
    </source>
</reference>
<dbReference type="EMBL" id="SRYV01000005">
    <property type="protein sequence ID" value="TGY16269.1"/>
    <property type="molecule type" value="Genomic_DNA"/>
</dbReference>
<name>A0A4S2BMR7_9LACO</name>
<evidence type="ECO:0000313" key="1">
    <source>
        <dbReference type="EMBL" id="TGY16269.1"/>
    </source>
</evidence>
<accession>A0A4S2BMR7</accession>
<dbReference type="RefSeq" id="WP_135960446.1">
    <property type="nucleotide sequence ID" value="NZ_CAJSYX010000004.1"/>
</dbReference>
<dbReference type="Proteomes" id="UP000309117">
    <property type="component" value="Unassembled WGS sequence"/>
</dbReference>
<sequence>MRKYIANIAPLNAEKIGTSAHGTAEFTIDGDTMHIKIEMFDTPANTEHWQHFHGFTDEKDAIVATMEQDTNHDGYIDLPETTPVSGTTMVPFDKAPQDMDIPNDTYPVADANGYYRYEKDVPMDILREDFKRDFGTDDIALDKRVVYVHGVPASMELPDTVKGDLLGYDTHVTLPIAGGKIEMIEND</sequence>
<comment type="caution">
    <text evidence="1">The sequence shown here is derived from an EMBL/GenBank/DDBJ whole genome shotgun (WGS) entry which is preliminary data.</text>
</comment>
<dbReference type="AlphaFoldDB" id="A0A4S2BMR7"/>
<evidence type="ECO:0000313" key="2">
    <source>
        <dbReference type="Proteomes" id="UP000309117"/>
    </source>
</evidence>
<proteinExistence type="predicted"/>